<sequence>MTNIPVEKLELVVVFKKNIELVNAKEILDNGKVICREGMDSGRGKLYYYRTGPKFILTFEKEADKQRILTQFEALPEIHEVYTPDWDKCKD</sequence>
<organism evidence="1 2">
    <name type="scientific">Niastella populi</name>
    <dbReference type="NCBI Taxonomy" id="550983"/>
    <lineage>
        <taxon>Bacteria</taxon>
        <taxon>Pseudomonadati</taxon>
        <taxon>Bacteroidota</taxon>
        <taxon>Chitinophagia</taxon>
        <taxon>Chitinophagales</taxon>
        <taxon>Chitinophagaceae</taxon>
        <taxon>Niastella</taxon>
    </lineage>
</organism>
<evidence type="ECO:0000313" key="2">
    <source>
        <dbReference type="Proteomes" id="UP000192276"/>
    </source>
</evidence>
<gene>
    <name evidence="1" type="ORF">A4R26_05895</name>
</gene>
<protein>
    <submittedName>
        <fullName evidence="1">Uncharacterized protein</fullName>
    </submittedName>
</protein>
<proteinExistence type="predicted"/>
<name>A0A1V9F586_9BACT</name>
<dbReference type="RefSeq" id="WP_081169391.1">
    <property type="nucleotide sequence ID" value="NZ_LWBP01000210.1"/>
</dbReference>
<dbReference type="AlphaFoldDB" id="A0A1V9F586"/>
<reference evidence="2" key="1">
    <citation type="submission" date="2016-04" db="EMBL/GenBank/DDBJ databases">
        <authorList>
            <person name="Chen L."/>
            <person name="Zhuang W."/>
            <person name="Wang G."/>
        </authorList>
    </citation>
    <scope>NUCLEOTIDE SEQUENCE [LARGE SCALE GENOMIC DNA]</scope>
    <source>
        <strain evidence="2">208</strain>
    </source>
</reference>
<dbReference type="OrthoDB" id="1525368at2"/>
<dbReference type="EMBL" id="LWBP01000210">
    <property type="protein sequence ID" value="OQP53514.1"/>
    <property type="molecule type" value="Genomic_DNA"/>
</dbReference>
<dbReference type="Proteomes" id="UP000192276">
    <property type="component" value="Unassembled WGS sequence"/>
</dbReference>
<comment type="caution">
    <text evidence="1">The sequence shown here is derived from an EMBL/GenBank/DDBJ whole genome shotgun (WGS) entry which is preliminary data.</text>
</comment>
<keyword evidence="2" id="KW-1185">Reference proteome</keyword>
<evidence type="ECO:0000313" key="1">
    <source>
        <dbReference type="EMBL" id="OQP53514.1"/>
    </source>
</evidence>
<accession>A0A1V9F586</accession>